<dbReference type="GO" id="GO:0071978">
    <property type="term" value="P:bacterial-type flagellum-dependent swarming motility"/>
    <property type="evidence" value="ECO:0007669"/>
    <property type="project" value="InterPro"/>
</dbReference>
<dbReference type="GO" id="GO:0005886">
    <property type="term" value="C:plasma membrane"/>
    <property type="evidence" value="ECO:0007669"/>
    <property type="project" value="UniProtKB-SubCell"/>
</dbReference>
<dbReference type="RefSeq" id="WP_066844358.1">
    <property type="nucleotide sequence ID" value="NZ_CP019602.1"/>
</dbReference>
<protein>
    <recommendedName>
        <fullName evidence="8">MotA/TolQ/ExbB proton channel domain-containing protein</fullName>
    </recommendedName>
</protein>
<dbReference type="PANTHER" id="PTHR30433">
    <property type="entry name" value="CHEMOTAXIS PROTEIN MOTA"/>
    <property type="match status" value="1"/>
</dbReference>
<dbReference type="GO" id="GO:0006935">
    <property type="term" value="P:chemotaxis"/>
    <property type="evidence" value="ECO:0007669"/>
    <property type="project" value="InterPro"/>
</dbReference>
<name>A0A1Z1FB04_9SPHN</name>
<reference evidence="9 10" key="1">
    <citation type="submission" date="2017-01" db="EMBL/GenBank/DDBJ databases">
        <title>Complete genome sequence of esterase-producing bacterium Croceicoccus marinus E4A9.</title>
        <authorList>
            <person name="Wu Y.-H."/>
            <person name="Cheng H."/>
            <person name="Xu L."/>
            <person name="Huo Y.-Y."/>
            <person name="Wang C.-S."/>
            <person name="Xu X.-W."/>
        </authorList>
    </citation>
    <scope>NUCLEOTIDE SEQUENCE [LARGE SCALE GENOMIC DNA]</scope>
    <source>
        <strain evidence="9 10">E4A9</strain>
    </source>
</reference>
<evidence type="ECO:0000313" key="9">
    <source>
        <dbReference type="EMBL" id="ARU15945.1"/>
    </source>
</evidence>
<keyword evidence="6" id="KW-0653">Protein transport</keyword>
<feature type="transmembrane region" description="Helical" evidence="7">
    <location>
        <begin position="115"/>
        <end position="139"/>
    </location>
</feature>
<evidence type="ECO:0000256" key="7">
    <source>
        <dbReference type="SAM" id="Phobius"/>
    </source>
</evidence>
<keyword evidence="2" id="KW-1003">Cell membrane</keyword>
<dbReference type="InterPro" id="IPR002898">
    <property type="entry name" value="MotA_ExbB_proton_chnl"/>
</dbReference>
<keyword evidence="4 7" id="KW-1133">Transmembrane helix</keyword>
<evidence type="ECO:0000256" key="1">
    <source>
        <dbReference type="ARBA" id="ARBA00004651"/>
    </source>
</evidence>
<proteinExistence type="inferred from homology"/>
<dbReference type="AlphaFoldDB" id="A0A1Z1FB04"/>
<keyword evidence="5 7" id="KW-0472">Membrane</keyword>
<evidence type="ECO:0000313" key="10">
    <source>
        <dbReference type="Proteomes" id="UP000195807"/>
    </source>
</evidence>
<gene>
    <name evidence="9" type="ORF">A9D14_06790</name>
</gene>
<sequence length="217" mass="23495">MDFSALIDPVSAVVVGGGTMLATVLRAGLGECRATWATIRHLASREFDEDALRSDLARMVQDVRIDGLVRTEPYYFRDRASQQAAEAMIEARSIPLFHKQMTRFRARRVADNRRAFAVLAMAAENAPAFGLAGTLLALSQLPADPGQGMNAALAGAVLTTLYGVLLAQLVLTPLAEAIRRSGEAEEQARDELMRWTAWQLEGAVVHPLPLPDAVEAA</sequence>
<evidence type="ECO:0000256" key="4">
    <source>
        <dbReference type="ARBA" id="ARBA00022989"/>
    </source>
</evidence>
<evidence type="ECO:0000256" key="6">
    <source>
        <dbReference type="RuleBase" id="RU004057"/>
    </source>
</evidence>
<dbReference type="OrthoDB" id="9806929at2"/>
<dbReference type="Pfam" id="PF01618">
    <property type="entry name" value="MotA_ExbB"/>
    <property type="match status" value="1"/>
</dbReference>
<comment type="subcellular location">
    <subcellularLocation>
        <location evidence="1">Cell membrane</location>
        <topology evidence="1">Multi-pass membrane protein</topology>
    </subcellularLocation>
    <subcellularLocation>
        <location evidence="6">Membrane</location>
        <topology evidence="6">Multi-pass membrane protein</topology>
    </subcellularLocation>
</comment>
<dbReference type="GO" id="GO:0015031">
    <property type="term" value="P:protein transport"/>
    <property type="evidence" value="ECO:0007669"/>
    <property type="project" value="UniProtKB-KW"/>
</dbReference>
<keyword evidence="10" id="KW-1185">Reference proteome</keyword>
<dbReference type="STRING" id="450378.GCA_001661675_01358"/>
<evidence type="ECO:0000256" key="2">
    <source>
        <dbReference type="ARBA" id="ARBA00022475"/>
    </source>
</evidence>
<keyword evidence="3 7" id="KW-0812">Transmembrane</keyword>
<evidence type="ECO:0000256" key="5">
    <source>
        <dbReference type="ARBA" id="ARBA00023136"/>
    </source>
</evidence>
<dbReference type="InterPro" id="IPR047055">
    <property type="entry name" value="MotA-like"/>
</dbReference>
<comment type="similarity">
    <text evidence="6">Belongs to the exbB/tolQ family.</text>
</comment>
<feature type="domain" description="MotA/TolQ/ExbB proton channel" evidence="8">
    <location>
        <begin position="91"/>
        <end position="189"/>
    </location>
</feature>
<keyword evidence="6" id="KW-0813">Transport</keyword>
<organism evidence="9 10">
    <name type="scientific">Croceicoccus marinus</name>
    <dbReference type="NCBI Taxonomy" id="450378"/>
    <lineage>
        <taxon>Bacteria</taxon>
        <taxon>Pseudomonadati</taxon>
        <taxon>Pseudomonadota</taxon>
        <taxon>Alphaproteobacteria</taxon>
        <taxon>Sphingomonadales</taxon>
        <taxon>Erythrobacteraceae</taxon>
        <taxon>Croceicoccus</taxon>
    </lineage>
</organism>
<feature type="transmembrane region" description="Helical" evidence="7">
    <location>
        <begin position="151"/>
        <end position="171"/>
    </location>
</feature>
<dbReference type="Proteomes" id="UP000195807">
    <property type="component" value="Chromosome"/>
</dbReference>
<dbReference type="EMBL" id="CP019602">
    <property type="protein sequence ID" value="ARU15945.1"/>
    <property type="molecule type" value="Genomic_DNA"/>
</dbReference>
<dbReference type="KEGG" id="cman:A9D14_06790"/>
<evidence type="ECO:0000256" key="3">
    <source>
        <dbReference type="ARBA" id="ARBA00022692"/>
    </source>
</evidence>
<evidence type="ECO:0000259" key="8">
    <source>
        <dbReference type="Pfam" id="PF01618"/>
    </source>
</evidence>
<accession>A0A1Z1FB04</accession>